<feature type="compositionally biased region" description="Polar residues" evidence="1">
    <location>
        <begin position="549"/>
        <end position="559"/>
    </location>
</feature>
<feature type="compositionally biased region" description="Basic and acidic residues" evidence="1">
    <location>
        <begin position="597"/>
        <end position="612"/>
    </location>
</feature>
<dbReference type="Proteomes" id="UP000649617">
    <property type="component" value="Unassembled WGS sequence"/>
</dbReference>
<reference evidence="2" key="1">
    <citation type="submission" date="2021-02" db="EMBL/GenBank/DDBJ databases">
        <authorList>
            <person name="Dougan E. K."/>
            <person name="Rhodes N."/>
            <person name="Thang M."/>
            <person name="Chan C."/>
        </authorList>
    </citation>
    <scope>NUCLEOTIDE SEQUENCE</scope>
</reference>
<sequence length="1123" mass="125333">MTRVDGLVRDQKHSGIVATPEEALRSLLRGGAPYDWRPSNETLASYQADLVSLPDNVGRCPLLRDVLPPDDCRYLEEQSELMLADDAGAAEGIEPYWDPALRFNKKNYNNLVLRLRKIGYFQYTTQPKCKVEFDGEVFASPEAISKLTAFIGLSDVKDCFHRLRVPMWIARFFAWEAVPAKTVGLENTYADGKFVGPLDPVFPCAGSLCQGFSWSLYFAQKANEYLSKTTPLLAQARLLHDRGDPLVLHVGRLEDEADHFYMYVDNLGVVGTNHERVVEAMDALQQTFDGLGLELHGSEVSCGSVEALGCIIEGNKLRSRIAVGRLWKVHQAVEGLLRRVASHSARESVLLSAGLVLDAHGRWTAPHDEECREALAQAGWGTDSSFKEVPAAGLKRRLWQPTMHGNWEFSEDILVLEVRAVMKGIKRALLTRFGHDIRQLALCDNLAAVLTFERCRSRNYKVLKVLRQFGAYCFARNVRVSLRWIPSELNIADEGSRIAEGAKDSKLLIDLLGDSWADDFVADVVSPSLPLNNLGECWVNESQTDTHIVSNGIGSQSASGEAGAEPKKDPCWTQGRGSKCANQEWPEVTSPPGGWPRIKDGRKVRRNDEAPRNRSATPSDTSHQVGKTRRIRREREHLVRVQGRQRRRERALVEKQTKARVAAVFHLGQGHRSHSLLEEAAVSAKVRQSYSNRLRDLQAFVREARMAFETDEQIDEALVEFFNAKFKEGEGSSVGDYTLAALMDKIPQFGRLGNRKACLPPGCVVRDKLAHGSSWVSTYHRPGTLLKLRKLGLVKPTRGVTNHWSVVTSLAETSDISKTGTKDDSVLVDSQWMAFANPLLEELARGDKMEFVFKFDYTSYLKVFREACQDLRLQLVPYQARHSGPSIDRAKNVRTQEEVRKRGNWQSRQSVARYEKAGRLAATWQKLDVEVQMACQAVMLGQAYPVSWELNYGRSQDLTDLRVLSKIKFDIRRGFSRNFNGYKVCNIAEDDAEGMHADKTSHNLPNHIRIDYVIGLCVNPAFLEDDVPAEGAEGEELGGSEINSGREEPAEPPTATALEIIQAAEPEAQPLELDKALQSFRAGLSFGSYTGARAVAAFLWASDVALSDLPLKQRVSGLEAQVH</sequence>
<feature type="region of interest" description="Disordered" evidence="1">
    <location>
        <begin position="1031"/>
        <end position="1053"/>
    </location>
</feature>
<feature type="region of interest" description="Disordered" evidence="1">
    <location>
        <begin position="549"/>
        <end position="630"/>
    </location>
</feature>
<comment type="caution">
    <text evidence="2">The sequence shown here is derived from an EMBL/GenBank/DDBJ whole genome shotgun (WGS) entry which is preliminary data.</text>
</comment>
<accession>A0A812R5S0</accession>
<gene>
    <name evidence="2" type="primary">SLC34A1</name>
    <name evidence="2" type="ORF">SPIL2461_LOCUS10396</name>
</gene>
<evidence type="ECO:0000313" key="3">
    <source>
        <dbReference type="Proteomes" id="UP000649617"/>
    </source>
</evidence>
<dbReference type="OrthoDB" id="448090at2759"/>
<keyword evidence="3" id="KW-1185">Reference proteome</keyword>
<evidence type="ECO:0000313" key="2">
    <source>
        <dbReference type="EMBL" id="CAE7423542.1"/>
    </source>
</evidence>
<name>A0A812R5S0_SYMPI</name>
<dbReference type="AlphaFoldDB" id="A0A812R5S0"/>
<protein>
    <submittedName>
        <fullName evidence="2">SLC34A1 protein</fullName>
    </submittedName>
</protein>
<proteinExistence type="predicted"/>
<dbReference type="EMBL" id="CAJNIZ010019258">
    <property type="protein sequence ID" value="CAE7423542.1"/>
    <property type="molecule type" value="Genomic_DNA"/>
</dbReference>
<feature type="compositionally biased region" description="Polar residues" evidence="1">
    <location>
        <begin position="614"/>
        <end position="625"/>
    </location>
</feature>
<evidence type="ECO:0000256" key="1">
    <source>
        <dbReference type="SAM" id="MobiDB-lite"/>
    </source>
</evidence>
<organism evidence="2 3">
    <name type="scientific">Symbiodinium pilosum</name>
    <name type="common">Dinoflagellate</name>
    <dbReference type="NCBI Taxonomy" id="2952"/>
    <lineage>
        <taxon>Eukaryota</taxon>
        <taxon>Sar</taxon>
        <taxon>Alveolata</taxon>
        <taxon>Dinophyceae</taxon>
        <taxon>Suessiales</taxon>
        <taxon>Symbiodiniaceae</taxon>
        <taxon>Symbiodinium</taxon>
    </lineage>
</organism>